<accession>A0A833DT87</accession>
<evidence type="ECO:0000256" key="8">
    <source>
        <dbReference type="SAM" id="MobiDB-lite"/>
    </source>
</evidence>
<dbReference type="GO" id="GO:0016887">
    <property type="term" value="F:ATP hydrolysis activity"/>
    <property type="evidence" value="ECO:0007669"/>
    <property type="project" value="InterPro"/>
</dbReference>
<dbReference type="GO" id="GO:0006260">
    <property type="term" value="P:DNA replication"/>
    <property type="evidence" value="ECO:0007669"/>
    <property type="project" value="UniProtKB-UniRule"/>
</dbReference>
<comment type="similarity">
    <text evidence="1 7">Belongs to the activator 1 small subunits family. RfcL subfamily.</text>
</comment>
<dbReference type="Proteomes" id="UP000605805">
    <property type="component" value="Unassembled WGS sequence"/>
</dbReference>
<dbReference type="InterPro" id="IPR023935">
    <property type="entry name" value="Rep_factor-C_lsu"/>
</dbReference>
<evidence type="ECO:0000256" key="2">
    <source>
        <dbReference type="ARBA" id="ARBA00014793"/>
    </source>
</evidence>
<keyword evidence="3 7" id="KW-0235">DNA replication</keyword>
<evidence type="ECO:0000256" key="3">
    <source>
        <dbReference type="ARBA" id="ARBA00022705"/>
    </source>
</evidence>
<dbReference type="InterPro" id="IPR027417">
    <property type="entry name" value="P-loop_NTPase"/>
</dbReference>
<gene>
    <name evidence="7" type="primary">rfcL</name>
    <name evidence="10" type="ORF">EYH02_00730</name>
</gene>
<comment type="subunit">
    <text evidence="7">Heteromultimer composed of small subunits (RfcS) and large subunits (RfcL).</text>
</comment>
<evidence type="ECO:0000259" key="9">
    <source>
        <dbReference type="SMART" id="SM00382"/>
    </source>
</evidence>
<dbReference type="InterPro" id="IPR047854">
    <property type="entry name" value="RFC_lid"/>
</dbReference>
<dbReference type="Pfam" id="PF00004">
    <property type="entry name" value="AAA"/>
    <property type="match status" value="1"/>
</dbReference>
<dbReference type="CDD" id="cd18140">
    <property type="entry name" value="HLD_clamp_RFC"/>
    <property type="match status" value="1"/>
</dbReference>
<evidence type="ECO:0000313" key="11">
    <source>
        <dbReference type="Proteomes" id="UP000605805"/>
    </source>
</evidence>
<evidence type="ECO:0000256" key="6">
    <source>
        <dbReference type="ARBA" id="ARBA00032141"/>
    </source>
</evidence>
<dbReference type="InterPro" id="IPR003593">
    <property type="entry name" value="AAA+_ATPase"/>
</dbReference>
<reference evidence="10" key="1">
    <citation type="journal article" date="2020" name="ISME J.">
        <title>Gammaproteobacteria mediating utilization of methyl-, sulfur- and petroleum organic compounds in deep ocean hydrothermal plumes.</title>
        <authorList>
            <person name="Zhou Z."/>
            <person name="Liu Y."/>
            <person name="Pan J."/>
            <person name="Cron B.R."/>
            <person name="Toner B.M."/>
            <person name="Anantharaman K."/>
            <person name="Breier J.A."/>
            <person name="Dick G.J."/>
            <person name="Li M."/>
        </authorList>
    </citation>
    <scope>NUCLEOTIDE SEQUENCE</scope>
    <source>
        <strain evidence="10">SZUA-1435</strain>
    </source>
</reference>
<evidence type="ECO:0000256" key="4">
    <source>
        <dbReference type="ARBA" id="ARBA00022741"/>
    </source>
</evidence>
<dbReference type="PANTHER" id="PTHR23389:SF6">
    <property type="entry name" value="REPLICATION FACTOR C SUBUNIT 1"/>
    <property type="match status" value="1"/>
</dbReference>
<dbReference type="PANTHER" id="PTHR23389">
    <property type="entry name" value="CHROMOSOME TRANSMISSION FIDELITY FACTOR 18"/>
    <property type="match status" value="1"/>
</dbReference>
<evidence type="ECO:0000313" key="10">
    <source>
        <dbReference type="EMBL" id="HIP56585.1"/>
    </source>
</evidence>
<feature type="binding site" evidence="7">
    <location>
        <begin position="50"/>
        <end position="57"/>
    </location>
    <ligand>
        <name>ATP</name>
        <dbReference type="ChEBI" id="CHEBI:30616"/>
    </ligand>
</feature>
<evidence type="ECO:0000256" key="1">
    <source>
        <dbReference type="ARBA" id="ARBA00006878"/>
    </source>
</evidence>
<dbReference type="CDD" id="cd00009">
    <property type="entry name" value="AAA"/>
    <property type="match status" value="1"/>
</dbReference>
<dbReference type="Gene3D" id="1.10.8.60">
    <property type="match status" value="1"/>
</dbReference>
<dbReference type="Pfam" id="PF21960">
    <property type="entry name" value="RCF1-5-like_lid"/>
    <property type="match status" value="1"/>
</dbReference>
<dbReference type="InterPro" id="IPR003959">
    <property type="entry name" value="ATPase_AAA_core"/>
</dbReference>
<dbReference type="SUPFAM" id="SSF52540">
    <property type="entry name" value="P-loop containing nucleoside triphosphate hydrolases"/>
    <property type="match status" value="1"/>
</dbReference>
<sequence>MSAERKLPWIIKYRPKRIAEVVNQEDAKAKFVEWLKKWPNVSKRAVLLYGPPGCGKTSLVEAAAHEFGYELVEMNASDFRRKSDIERVAKRAASAHSLFGAKKKIVLLDEVDGIAGREDAGGLEAILQLIKTAGAPIVMTANDPWDTRLKPLRDVSEMIQFRRLSKHDVMKVLRRICENEGLVCEEQALEYIAERSEGDLRAAINDLQAIGEGFGKVTLDLARAMLRPRDREHDPFETLRNLFSARYAWQAKMALTQSQLDYEQAKLWLLENIANQYSDPEDLARAYDALSKADVYLGRIIKSNDWDLLAYAIDMMTAGVAMAAQNNPKDKYRWVKYSFPQKLLLLSKTKEVRAIRDDIARVIASHLHTSTAIVKSEVIPFLHVIFTTNPRYAAKLAIGLGLSEKMIELLAGPAKSEVLKYYREYKQQMESIARKEAEEVTQLKSQLQVYAEAGKEKEKRESKTKRKEKTATDLTAFFRKR</sequence>
<dbReference type="HAMAP" id="MF_01508">
    <property type="entry name" value="RfcL"/>
    <property type="match status" value="1"/>
</dbReference>
<comment type="caution">
    <text evidence="10">The sequence shown here is derived from an EMBL/GenBank/DDBJ whole genome shotgun (WGS) entry which is preliminary data.</text>
</comment>
<dbReference type="Gene3D" id="3.40.50.300">
    <property type="entry name" value="P-loop containing nucleotide triphosphate hydrolases"/>
    <property type="match status" value="1"/>
</dbReference>
<feature type="domain" description="AAA+ ATPase" evidence="9">
    <location>
        <begin position="42"/>
        <end position="174"/>
    </location>
</feature>
<keyword evidence="4 7" id="KW-0547">Nucleotide-binding</keyword>
<protein>
    <recommendedName>
        <fullName evidence="2 7">Replication factor C large subunit</fullName>
        <shortName evidence="7">RFC large subunit</shortName>
    </recommendedName>
    <alternativeName>
        <fullName evidence="6 7">Clamp loader large subunit</fullName>
    </alternativeName>
</protein>
<dbReference type="NCBIfam" id="NF003229">
    <property type="entry name" value="PRK04195.1-5"/>
    <property type="match status" value="1"/>
</dbReference>
<dbReference type="GO" id="GO:0003689">
    <property type="term" value="F:DNA clamp loader activity"/>
    <property type="evidence" value="ECO:0007669"/>
    <property type="project" value="UniProtKB-UniRule"/>
</dbReference>
<organism evidence="10 11">
    <name type="scientific">Ignisphaera aggregans</name>
    <dbReference type="NCBI Taxonomy" id="334771"/>
    <lineage>
        <taxon>Archaea</taxon>
        <taxon>Thermoproteota</taxon>
        <taxon>Thermoprotei</taxon>
        <taxon>Desulfurococcales</taxon>
        <taxon>Desulfurococcaceae</taxon>
        <taxon>Ignisphaera</taxon>
    </lineage>
</organism>
<keyword evidence="5 7" id="KW-0067">ATP-binding</keyword>
<dbReference type="AlphaFoldDB" id="A0A833DT87"/>
<comment type="function">
    <text evidence="7">Part of the RFC clamp loader complex which loads the PCNA sliding clamp onto DNA.</text>
</comment>
<feature type="region of interest" description="Disordered" evidence="8">
    <location>
        <begin position="452"/>
        <end position="481"/>
    </location>
</feature>
<evidence type="ECO:0000256" key="7">
    <source>
        <dbReference type="HAMAP-Rule" id="MF_01508"/>
    </source>
</evidence>
<proteinExistence type="inferred from homology"/>
<dbReference type="EMBL" id="DQTV01000015">
    <property type="protein sequence ID" value="HIP56585.1"/>
    <property type="molecule type" value="Genomic_DNA"/>
</dbReference>
<evidence type="ECO:0000256" key="5">
    <source>
        <dbReference type="ARBA" id="ARBA00022840"/>
    </source>
</evidence>
<name>A0A833DT87_9CREN</name>
<dbReference type="SMART" id="SM00382">
    <property type="entry name" value="AAA"/>
    <property type="match status" value="1"/>
</dbReference>
<dbReference type="GO" id="GO:0005524">
    <property type="term" value="F:ATP binding"/>
    <property type="evidence" value="ECO:0007669"/>
    <property type="project" value="UniProtKB-UniRule"/>
</dbReference>